<protein>
    <submittedName>
        <fullName evidence="2">Uncharacterized protein</fullName>
    </submittedName>
</protein>
<keyword evidence="3" id="KW-1185">Reference proteome</keyword>
<proteinExistence type="predicted"/>
<name>A0AAV4AQK0_9GAST</name>
<evidence type="ECO:0000313" key="3">
    <source>
        <dbReference type="Proteomes" id="UP000735302"/>
    </source>
</evidence>
<sequence>MSLPIKKRTLTIENPSLQICVPSPPHILLPKEKARRGQKTFMKDPSTKRVVPEASPERERRLFRTSPSLKPGDLRELRNRRALVALAKVILFLLSMCQHPPL</sequence>
<reference evidence="2 3" key="1">
    <citation type="journal article" date="2021" name="Elife">
        <title>Chloroplast acquisition without the gene transfer in kleptoplastic sea slugs, Plakobranchus ocellatus.</title>
        <authorList>
            <person name="Maeda T."/>
            <person name="Takahashi S."/>
            <person name="Yoshida T."/>
            <person name="Shimamura S."/>
            <person name="Takaki Y."/>
            <person name="Nagai Y."/>
            <person name="Toyoda A."/>
            <person name="Suzuki Y."/>
            <person name="Arimoto A."/>
            <person name="Ishii H."/>
            <person name="Satoh N."/>
            <person name="Nishiyama T."/>
            <person name="Hasebe M."/>
            <person name="Maruyama T."/>
            <person name="Minagawa J."/>
            <person name="Obokata J."/>
            <person name="Shigenobu S."/>
        </authorList>
    </citation>
    <scope>NUCLEOTIDE SEQUENCE [LARGE SCALE GENOMIC DNA]</scope>
</reference>
<accession>A0AAV4AQK0</accession>
<organism evidence="2 3">
    <name type="scientific">Plakobranchus ocellatus</name>
    <dbReference type="NCBI Taxonomy" id="259542"/>
    <lineage>
        <taxon>Eukaryota</taxon>
        <taxon>Metazoa</taxon>
        <taxon>Spiralia</taxon>
        <taxon>Lophotrochozoa</taxon>
        <taxon>Mollusca</taxon>
        <taxon>Gastropoda</taxon>
        <taxon>Heterobranchia</taxon>
        <taxon>Euthyneura</taxon>
        <taxon>Panpulmonata</taxon>
        <taxon>Sacoglossa</taxon>
        <taxon>Placobranchoidea</taxon>
        <taxon>Plakobranchidae</taxon>
        <taxon>Plakobranchus</taxon>
    </lineage>
</organism>
<gene>
    <name evidence="2" type="ORF">PoB_003609700</name>
</gene>
<evidence type="ECO:0000256" key="1">
    <source>
        <dbReference type="SAM" id="MobiDB-lite"/>
    </source>
</evidence>
<feature type="region of interest" description="Disordered" evidence="1">
    <location>
        <begin position="36"/>
        <end position="74"/>
    </location>
</feature>
<dbReference type="Proteomes" id="UP000735302">
    <property type="component" value="Unassembled WGS sequence"/>
</dbReference>
<feature type="compositionally biased region" description="Basic and acidic residues" evidence="1">
    <location>
        <begin position="41"/>
        <end position="62"/>
    </location>
</feature>
<evidence type="ECO:0000313" key="2">
    <source>
        <dbReference type="EMBL" id="GFO09592.1"/>
    </source>
</evidence>
<comment type="caution">
    <text evidence="2">The sequence shown here is derived from an EMBL/GenBank/DDBJ whole genome shotgun (WGS) entry which is preliminary data.</text>
</comment>
<dbReference type="AlphaFoldDB" id="A0AAV4AQK0"/>
<dbReference type="EMBL" id="BLXT01004113">
    <property type="protein sequence ID" value="GFO09592.1"/>
    <property type="molecule type" value="Genomic_DNA"/>
</dbReference>